<dbReference type="Pfam" id="PF17963">
    <property type="entry name" value="Big_9"/>
    <property type="match status" value="3"/>
</dbReference>
<dbReference type="InterPro" id="IPR005546">
    <property type="entry name" value="Autotransporte_beta"/>
</dbReference>
<name>A0A5E6Q1F0_PSEFL</name>
<dbReference type="Gene3D" id="2.60.40.3440">
    <property type="match status" value="1"/>
</dbReference>
<dbReference type="Pfam" id="PF03797">
    <property type="entry name" value="Autotransporter"/>
    <property type="match status" value="1"/>
</dbReference>
<evidence type="ECO:0000313" key="2">
    <source>
        <dbReference type="EMBL" id="VVM48998.1"/>
    </source>
</evidence>
<dbReference type="Gene3D" id="2.40.128.130">
    <property type="entry name" value="Autotransporter beta-domain"/>
    <property type="match status" value="1"/>
</dbReference>
<accession>A0A5E6Q1F0</accession>
<dbReference type="OrthoDB" id="5720638at2"/>
<evidence type="ECO:0000313" key="3">
    <source>
        <dbReference type="Proteomes" id="UP000399692"/>
    </source>
</evidence>
<dbReference type="AlphaFoldDB" id="A0A5E6Q1F0"/>
<dbReference type="SUPFAM" id="SSF103515">
    <property type="entry name" value="Autotransporter"/>
    <property type="match status" value="1"/>
</dbReference>
<proteinExistence type="predicted"/>
<dbReference type="InterPro" id="IPR025883">
    <property type="entry name" value="Cadherin-like_domain"/>
</dbReference>
<dbReference type="InterPro" id="IPR036709">
    <property type="entry name" value="Autotransporte_beta_dom_sf"/>
</dbReference>
<dbReference type="PANTHER" id="PTHR37494">
    <property type="entry name" value="HEMAGGLUTININ"/>
    <property type="match status" value="1"/>
</dbReference>
<dbReference type="SMART" id="SM00869">
    <property type="entry name" value="Autotransporter"/>
    <property type="match status" value="1"/>
</dbReference>
<dbReference type="PROSITE" id="PS51208">
    <property type="entry name" value="AUTOTRANSPORTER"/>
    <property type="match status" value="1"/>
</dbReference>
<dbReference type="Gene3D" id="2.60.40.2810">
    <property type="match status" value="1"/>
</dbReference>
<dbReference type="Proteomes" id="UP000399692">
    <property type="component" value="Unassembled WGS sequence"/>
</dbReference>
<dbReference type="InterPro" id="IPR013783">
    <property type="entry name" value="Ig-like_fold"/>
</dbReference>
<dbReference type="Gene3D" id="2.60.40.10">
    <property type="entry name" value="Immunoglobulins"/>
    <property type="match status" value="3"/>
</dbReference>
<feature type="domain" description="Autotransporter" evidence="1">
    <location>
        <begin position="966"/>
        <end position="1242"/>
    </location>
</feature>
<sequence>MRRISLGQWLRAGVAVAALTVFNTVPAFALSNGCTAINSLSGSVSLAFGTNKYPASDFLPGDALTLTFSDSGAAYQGNPTAADSLSLARYSLAGFQTYNAANSTTNTPHTVSMTVPAGSLEANGAAIRATTSNGQISNLVFSCTSLSAVSTDATLSSLTLSTGSLTPAFSTATTSYSASVGNATTTLSLTPTTTDNNSTVTVNGTPVNSGSASPPIGLAVGSNVFTLLITAADGVTTKSYTITVDRAQAAPQASAVTADVSANSTNNPISLAITGTASSVAVATAASHGTATASGTSISYTPVAGYSGSDTFTYTATNSSGTSAPATATVTVSQPTLIITPSAGALPAGQLGSSYSQTFSSAGGTAPYGYATSGLPAGLSLNASSGVLSGTPTTAGSYTPSVIVTDAYGATATTNYTLSIVAQAPVASAVSASVAANSTGNALTLNLSGGPADSAAIASQPQHGTATASGLALRYTPAAGFAGVDSFSYTVTNAAGTSAPATVTITVTAVTLALSPASGPLPGGTVASSYSTSLLASGGTAPYHYAATGLPSGLTLDTSSGVISGTPTLAGAYSVAVTATDNVGNVGTTNYTLAIGTALPTVAAVSAVVAANSSNNLIALGLSGGAATTVTVTSLPLHGTAVASGTSIRYTPQAGFSGSDSFSYSASNASGTSAAASVSITVSPATLVLAPAAGALPAATVGSVYRQNVSASGGVSPYRFSAAGLPAGLTLDPVSGSLFGMPTATGSGSFSISVTDANGTQMTANYSLLSSGVTPEAADVSASVAAGQSVALNLTAGASGGPFTSATLLDTPSQALGSVRLKQTALEFTAAARASGTVTLRFTLANAWGVSQVATLTLQINARPDPGKDAEVIGVLNAQTQSAQQFARAQVTNFTDRLEQLHSPDGHRNAFNLRFNPTQAHPRNKPGQAADSEQTDLDMLAATQMLADDQPQLMHADPADHDPTAPASGNVSVWTGGYVDFGNTERGGSKVSSTLIGVSSGIDFRLSRALTAGVGIGYGSDKSDIGSAGSTNRGKSYSVAAYASYHPSAVFVDALLGYSRLQFDSERFVTDSGGYAKGSRDGDQLFASVSSGYELKSQNWLVSPYGRLDTSTTWLHGFQESNADANNLDYAQQRFSLVSGVAGLRGQYGIALSWAYLTLRSRLEFSHTFNSESSARLGYADVGNSTYTITTEGFGDDTLAASLGMDLLWASGLSTGIGYQGTRALGQQSRSDALSLRAAYRF</sequence>
<dbReference type="PANTHER" id="PTHR37494:SF1">
    <property type="entry name" value="STAPHYLOCOCCUS AUREUS SURFACE PROTEIN A"/>
    <property type="match status" value="1"/>
</dbReference>
<organism evidence="2 3">
    <name type="scientific">Pseudomonas fluorescens</name>
    <dbReference type="NCBI Taxonomy" id="294"/>
    <lineage>
        <taxon>Bacteria</taxon>
        <taxon>Pseudomonadati</taxon>
        <taxon>Pseudomonadota</taxon>
        <taxon>Gammaproteobacteria</taxon>
        <taxon>Pseudomonadales</taxon>
        <taxon>Pseudomonadaceae</taxon>
        <taxon>Pseudomonas</taxon>
    </lineage>
</organism>
<dbReference type="SUPFAM" id="SSF49313">
    <property type="entry name" value="Cadherin-like"/>
    <property type="match status" value="3"/>
</dbReference>
<dbReference type="Pfam" id="PF12733">
    <property type="entry name" value="Cadherin-like"/>
    <property type="match status" value="1"/>
</dbReference>
<reference evidence="2 3" key="1">
    <citation type="submission" date="2019-09" db="EMBL/GenBank/DDBJ databases">
        <authorList>
            <person name="Chandra G."/>
            <person name="Truman W A."/>
        </authorList>
    </citation>
    <scope>NUCLEOTIDE SEQUENCE [LARGE SCALE GENOMIC DNA]</scope>
    <source>
        <strain evidence="2">PS631</strain>
    </source>
</reference>
<dbReference type="GO" id="GO:0005509">
    <property type="term" value="F:calcium ion binding"/>
    <property type="evidence" value="ECO:0007669"/>
    <property type="project" value="InterPro"/>
</dbReference>
<protein>
    <recommendedName>
        <fullName evidence="1">Autotransporter domain-containing protein</fullName>
    </recommendedName>
</protein>
<dbReference type="EMBL" id="CABVHF010000001">
    <property type="protein sequence ID" value="VVM48998.1"/>
    <property type="molecule type" value="Genomic_DNA"/>
</dbReference>
<dbReference type="Pfam" id="PF05345">
    <property type="entry name" value="He_PIG"/>
    <property type="match status" value="3"/>
</dbReference>
<gene>
    <name evidence="2" type="ORF">PS631_00707</name>
</gene>
<evidence type="ECO:0000259" key="1">
    <source>
        <dbReference type="PROSITE" id="PS51208"/>
    </source>
</evidence>
<dbReference type="InterPro" id="IPR015919">
    <property type="entry name" value="Cadherin-like_sf"/>
</dbReference>
<dbReference type="RefSeq" id="WP_150569287.1">
    <property type="nucleotide sequence ID" value="NZ_CABVHF010000001.1"/>
</dbReference>
<dbReference type="GO" id="GO:0016020">
    <property type="term" value="C:membrane"/>
    <property type="evidence" value="ECO:0007669"/>
    <property type="project" value="InterPro"/>
</dbReference>